<dbReference type="GO" id="GO:0046933">
    <property type="term" value="F:proton-transporting ATP synthase activity, rotational mechanism"/>
    <property type="evidence" value="ECO:0007669"/>
    <property type="project" value="UniProtKB-UniRule"/>
</dbReference>
<dbReference type="HAMAP" id="MF_01398">
    <property type="entry name" value="ATP_synth_b_bprime"/>
    <property type="match status" value="1"/>
</dbReference>
<sequence>MLHDPAFWVAIAFFGFLAVLVYFKVPPLIAKQLDARADKIRAELEEAKKLREEAQSLFADYQRRQHDALQTAEDIVTRAKEDAEILRKESIRELEATLARRQELAEIKIRQAEEKAVAEVQGIAVDVAIAAATKLMQDGLKGEKADGLINQSIEGLEKQLN</sequence>
<evidence type="ECO:0000313" key="17">
    <source>
        <dbReference type="Proteomes" id="UP000445696"/>
    </source>
</evidence>
<dbReference type="EMBL" id="WTVA01000015">
    <property type="protein sequence ID" value="MZR23471.1"/>
    <property type="molecule type" value="Genomic_DNA"/>
</dbReference>
<evidence type="ECO:0000256" key="6">
    <source>
        <dbReference type="ARBA" id="ARBA00022989"/>
    </source>
</evidence>
<dbReference type="Proteomes" id="UP000445696">
    <property type="component" value="Unassembled WGS sequence"/>
</dbReference>
<evidence type="ECO:0000256" key="5">
    <source>
        <dbReference type="ARBA" id="ARBA00022781"/>
    </source>
</evidence>
<dbReference type="CDD" id="cd06503">
    <property type="entry name" value="ATP-synt_Fo_b"/>
    <property type="match status" value="1"/>
</dbReference>
<dbReference type="GO" id="GO:0005886">
    <property type="term" value="C:plasma membrane"/>
    <property type="evidence" value="ECO:0007669"/>
    <property type="project" value="UniProtKB-SubCell"/>
</dbReference>
<evidence type="ECO:0000256" key="15">
    <source>
        <dbReference type="SAM" id="Coils"/>
    </source>
</evidence>
<evidence type="ECO:0000256" key="9">
    <source>
        <dbReference type="ARBA" id="ARBA00023310"/>
    </source>
</evidence>
<keyword evidence="9 13" id="KW-0066">ATP synthesis</keyword>
<reference evidence="16 17" key="1">
    <citation type="journal article" date="2014" name="Int. J. Syst. Evol. Microbiol.">
        <title>Sneathiella chungangensis sp. nov., isolated from a marine sand, and emended description of the genus Sneathiella.</title>
        <authorList>
            <person name="Siamphan C."/>
            <person name="Kim H."/>
            <person name="Lee J.S."/>
            <person name="Kim W."/>
        </authorList>
    </citation>
    <scope>NUCLEOTIDE SEQUENCE [LARGE SCALE GENOMIC DNA]</scope>
    <source>
        <strain evidence="16 17">KCTC 32476</strain>
    </source>
</reference>
<evidence type="ECO:0000256" key="3">
    <source>
        <dbReference type="ARBA" id="ARBA00022547"/>
    </source>
</evidence>
<protein>
    <recommendedName>
        <fullName evidence="13">ATP synthase subunit b</fullName>
    </recommendedName>
    <alternativeName>
        <fullName evidence="13">ATP synthase F(0) sector subunit b</fullName>
    </alternativeName>
    <alternativeName>
        <fullName evidence="13">ATPase subunit I</fullName>
    </alternativeName>
    <alternativeName>
        <fullName evidence="13">F-type ATPase subunit b</fullName>
        <shortName evidence="13">F-ATPase subunit b</shortName>
    </alternativeName>
</protein>
<keyword evidence="15" id="KW-0175">Coiled coil</keyword>
<comment type="caution">
    <text evidence="16">The sequence shown here is derived from an EMBL/GenBank/DDBJ whole genome shotgun (WGS) entry which is preliminary data.</text>
</comment>
<comment type="function">
    <text evidence="11">Component of the F(0) channel, it forms part of the peripheral stalk, linking F(1) to F(0). The b'-subunit is a diverged and duplicated form of b found in plants and photosynthetic bacteria.</text>
</comment>
<evidence type="ECO:0000256" key="7">
    <source>
        <dbReference type="ARBA" id="ARBA00023065"/>
    </source>
</evidence>
<evidence type="ECO:0000256" key="4">
    <source>
        <dbReference type="ARBA" id="ARBA00022692"/>
    </source>
</evidence>
<evidence type="ECO:0000256" key="2">
    <source>
        <dbReference type="ARBA" id="ARBA00022448"/>
    </source>
</evidence>
<organism evidence="16 17">
    <name type="scientific">Sneathiella chungangensis</name>
    <dbReference type="NCBI Taxonomy" id="1418234"/>
    <lineage>
        <taxon>Bacteria</taxon>
        <taxon>Pseudomonadati</taxon>
        <taxon>Pseudomonadota</taxon>
        <taxon>Alphaproteobacteria</taxon>
        <taxon>Sneathiellales</taxon>
        <taxon>Sneathiellaceae</taxon>
        <taxon>Sneathiella</taxon>
    </lineage>
</organism>
<evidence type="ECO:0000256" key="1">
    <source>
        <dbReference type="ARBA" id="ARBA00005513"/>
    </source>
</evidence>
<dbReference type="RefSeq" id="WP_161339939.1">
    <property type="nucleotide sequence ID" value="NZ_JBHSDG010000003.1"/>
</dbReference>
<comment type="subunit">
    <text evidence="13">F-type ATPases have 2 components, F(1) - the catalytic core - and F(0) - the membrane proton channel. F(1) has five subunits: alpha(3), beta(3), gamma(1), delta(1), epsilon(1). F(0) has three main subunits: a(1), b(2) and c(10-14). The alpha and beta chains form an alternating ring which encloses part of the gamma chain. F(1) is attached to F(0) by a central stalk formed by the gamma and epsilon chains, while a peripheral stalk is formed by the delta and b chains.</text>
</comment>
<keyword evidence="5 13" id="KW-0375">Hydrogen ion transport</keyword>
<feature type="coiled-coil region" evidence="15">
    <location>
        <begin position="30"/>
        <end position="115"/>
    </location>
</feature>
<evidence type="ECO:0000256" key="8">
    <source>
        <dbReference type="ARBA" id="ARBA00023136"/>
    </source>
</evidence>
<evidence type="ECO:0000256" key="10">
    <source>
        <dbReference type="ARBA" id="ARBA00025198"/>
    </source>
</evidence>
<dbReference type="OrthoDB" id="8479836at2"/>
<comment type="similarity">
    <text evidence="1 13 14">Belongs to the ATPase B chain family.</text>
</comment>
<dbReference type="InterPro" id="IPR050059">
    <property type="entry name" value="ATP_synthase_B_chain"/>
</dbReference>
<dbReference type="PANTHER" id="PTHR33445">
    <property type="entry name" value="ATP SYNTHASE SUBUNIT B', CHLOROPLASTIC"/>
    <property type="match status" value="1"/>
</dbReference>
<gene>
    <name evidence="13" type="primary">atpF</name>
    <name evidence="16" type="ORF">GQF03_14125</name>
</gene>
<keyword evidence="13" id="KW-1003">Cell membrane</keyword>
<comment type="function">
    <text evidence="10 13">F(1)F(0) ATP synthase produces ATP from ADP in the presence of a proton or sodium gradient. F-type ATPases consist of two structural domains, F(1) containing the extramembraneous catalytic core and F(0) containing the membrane proton channel, linked together by a central stalk and a peripheral stalk. During catalysis, ATP synthesis in the catalytic domain of F(1) is coupled via a rotary mechanism of the central stalk subunits to proton translocation.</text>
</comment>
<evidence type="ECO:0000256" key="11">
    <source>
        <dbReference type="ARBA" id="ARBA00025614"/>
    </source>
</evidence>
<evidence type="ECO:0000256" key="13">
    <source>
        <dbReference type="HAMAP-Rule" id="MF_01398"/>
    </source>
</evidence>
<comment type="subcellular location">
    <subcellularLocation>
        <location evidence="13">Cell membrane</location>
        <topology evidence="13">Single-pass membrane protein</topology>
    </subcellularLocation>
    <subcellularLocation>
        <location evidence="12">Endomembrane system</location>
        <topology evidence="12">Single-pass membrane protein</topology>
    </subcellularLocation>
</comment>
<evidence type="ECO:0000256" key="14">
    <source>
        <dbReference type="RuleBase" id="RU003848"/>
    </source>
</evidence>
<evidence type="ECO:0000313" key="16">
    <source>
        <dbReference type="EMBL" id="MZR23471.1"/>
    </source>
</evidence>
<dbReference type="PANTHER" id="PTHR33445:SF1">
    <property type="entry name" value="ATP SYNTHASE SUBUNIT B"/>
    <property type="match status" value="1"/>
</dbReference>
<dbReference type="AlphaFoldDB" id="A0A845MI94"/>
<accession>A0A845MI94</accession>
<evidence type="ECO:0000256" key="12">
    <source>
        <dbReference type="ARBA" id="ARBA00037847"/>
    </source>
</evidence>
<dbReference type="Pfam" id="PF00430">
    <property type="entry name" value="ATP-synt_B"/>
    <property type="match status" value="1"/>
</dbReference>
<name>A0A845MI94_9PROT</name>
<dbReference type="GO" id="GO:0045259">
    <property type="term" value="C:proton-transporting ATP synthase complex"/>
    <property type="evidence" value="ECO:0007669"/>
    <property type="project" value="UniProtKB-KW"/>
</dbReference>
<keyword evidence="4 13" id="KW-0812">Transmembrane</keyword>
<keyword evidence="3 13" id="KW-0138">CF(0)</keyword>
<dbReference type="GO" id="GO:0046961">
    <property type="term" value="F:proton-transporting ATPase activity, rotational mechanism"/>
    <property type="evidence" value="ECO:0007669"/>
    <property type="project" value="TreeGrafter"/>
</dbReference>
<keyword evidence="7 13" id="KW-0406">Ion transport</keyword>
<dbReference type="GO" id="GO:0012505">
    <property type="term" value="C:endomembrane system"/>
    <property type="evidence" value="ECO:0007669"/>
    <property type="project" value="UniProtKB-SubCell"/>
</dbReference>
<keyword evidence="8 13" id="KW-0472">Membrane</keyword>
<dbReference type="InterPro" id="IPR002146">
    <property type="entry name" value="ATP_synth_b/b'su_bac/chlpt"/>
</dbReference>
<feature type="transmembrane region" description="Helical" evidence="13">
    <location>
        <begin position="6"/>
        <end position="23"/>
    </location>
</feature>
<keyword evidence="6 13" id="KW-1133">Transmembrane helix</keyword>
<keyword evidence="2 13" id="KW-0813">Transport</keyword>
<proteinExistence type="inferred from homology"/>
<keyword evidence="17" id="KW-1185">Reference proteome</keyword>